<name>A0A5S4ZR29_9FIRM</name>
<dbReference type="RefSeq" id="WP_423244339.1">
    <property type="nucleotide sequence ID" value="NZ_VNHM01000014.1"/>
</dbReference>
<dbReference type="InterPro" id="IPR013765">
    <property type="entry name" value="DNA_recomb/repair_RecA"/>
</dbReference>
<keyword evidence="5" id="KW-0233">DNA recombination</keyword>
<evidence type="ECO:0000313" key="8">
    <source>
        <dbReference type="Proteomes" id="UP000323166"/>
    </source>
</evidence>
<proteinExistence type="inferred from homology"/>
<evidence type="ECO:0000256" key="4">
    <source>
        <dbReference type="ARBA" id="ARBA00022840"/>
    </source>
</evidence>
<dbReference type="PANTHER" id="PTHR45900:SF1">
    <property type="entry name" value="MITOCHONDRIAL DNA REPAIR PROTEIN RECA HOMOLOG-RELATED"/>
    <property type="match status" value="1"/>
</dbReference>
<evidence type="ECO:0000313" key="7">
    <source>
        <dbReference type="EMBL" id="TYO94535.1"/>
    </source>
</evidence>
<comment type="caution">
    <text evidence="7">The sequence shown here is derived from an EMBL/GenBank/DDBJ whole genome shotgun (WGS) entry which is preliminary data.</text>
</comment>
<sequence length="129" mass="14110">MTKAKLQENSRESALERALAEIEKKYGKGAIMKLGEKGAKVDVEVIPSGILPLDIAVGIGGLPRGRVMEIYGPESSGKTTVALHVIAEHRKNITVWGKTFPSLYLVPVSTRNALLKYHHKNMVFTNAMP</sequence>
<dbReference type="SUPFAM" id="SSF52540">
    <property type="entry name" value="P-loop containing nucleoside triphosphate hydrolases"/>
    <property type="match status" value="1"/>
</dbReference>
<gene>
    <name evidence="7" type="ORF">LX24_02371</name>
</gene>
<dbReference type="InterPro" id="IPR020588">
    <property type="entry name" value="RecA_ATP-bd"/>
</dbReference>
<dbReference type="InterPro" id="IPR027417">
    <property type="entry name" value="P-loop_NTPase"/>
</dbReference>
<dbReference type="GO" id="GO:0005524">
    <property type="term" value="F:ATP binding"/>
    <property type="evidence" value="ECO:0007669"/>
    <property type="project" value="UniProtKB-KW"/>
</dbReference>
<keyword evidence="8" id="KW-1185">Reference proteome</keyword>
<organism evidence="7 8">
    <name type="scientific">Desulfallas thermosapovorans DSM 6562</name>
    <dbReference type="NCBI Taxonomy" id="1121431"/>
    <lineage>
        <taxon>Bacteria</taxon>
        <taxon>Bacillati</taxon>
        <taxon>Bacillota</taxon>
        <taxon>Clostridia</taxon>
        <taxon>Eubacteriales</taxon>
        <taxon>Desulfallaceae</taxon>
        <taxon>Desulfallas</taxon>
    </lineage>
</organism>
<evidence type="ECO:0000256" key="2">
    <source>
        <dbReference type="ARBA" id="ARBA00015553"/>
    </source>
</evidence>
<dbReference type="EMBL" id="VNHM01000014">
    <property type="protein sequence ID" value="TYO94535.1"/>
    <property type="molecule type" value="Genomic_DNA"/>
</dbReference>
<dbReference type="GO" id="GO:0003697">
    <property type="term" value="F:single-stranded DNA binding"/>
    <property type="evidence" value="ECO:0007669"/>
    <property type="project" value="InterPro"/>
</dbReference>
<feature type="domain" description="RecA family profile 1" evidence="6">
    <location>
        <begin position="42"/>
        <end position="129"/>
    </location>
</feature>
<dbReference type="GO" id="GO:0140664">
    <property type="term" value="F:ATP-dependent DNA damage sensor activity"/>
    <property type="evidence" value="ECO:0007669"/>
    <property type="project" value="InterPro"/>
</dbReference>
<dbReference type="Proteomes" id="UP000323166">
    <property type="component" value="Unassembled WGS sequence"/>
</dbReference>
<dbReference type="Gene3D" id="3.40.50.300">
    <property type="entry name" value="P-loop containing nucleotide triphosphate hydrolases"/>
    <property type="match status" value="1"/>
</dbReference>
<dbReference type="InterPro" id="IPR049428">
    <property type="entry name" value="RecA-like_N"/>
</dbReference>
<keyword evidence="4" id="KW-0067">ATP-binding</keyword>
<dbReference type="Pfam" id="PF00154">
    <property type="entry name" value="RecA_N"/>
    <property type="match status" value="1"/>
</dbReference>
<dbReference type="GO" id="GO:0006281">
    <property type="term" value="P:DNA repair"/>
    <property type="evidence" value="ECO:0007669"/>
    <property type="project" value="InterPro"/>
</dbReference>
<evidence type="ECO:0000256" key="3">
    <source>
        <dbReference type="ARBA" id="ARBA00022741"/>
    </source>
</evidence>
<dbReference type="PANTHER" id="PTHR45900">
    <property type="entry name" value="RECA"/>
    <property type="match status" value="1"/>
</dbReference>
<evidence type="ECO:0000256" key="1">
    <source>
        <dbReference type="ARBA" id="ARBA00009391"/>
    </source>
</evidence>
<dbReference type="AlphaFoldDB" id="A0A5S4ZR29"/>
<comment type="similarity">
    <text evidence="1">Belongs to the RecA family.</text>
</comment>
<dbReference type="PROSITE" id="PS50162">
    <property type="entry name" value="RECA_2"/>
    <property type="match status" value="1"/>
</dbReference>
<dbReference type="GO" id="GO:0006310">
    <property type="term" value="P:DNA recombination"/>
    <property type="evidence" value="ECO:0007669"/>
    <property type="project" value="UniProtKB-KW"/>
</dbReference>
<evidence type="ECO:0000259" key="6">
    <source>
        <dbReference type="PROSITE" id="PS50162"/>
    </source>
</evidence>
<reference evidence="7 8" key="1">
    <citation type="submission" date="2019-07" db="EMBL/GenBank/DDBJ databases">
        <title>Genomic Encyclopedia of Type Strains, Phase I: the one thousand microbial genomes (KMG-I) project.</title>
        <authorList>
            <person name="Kyrpides N."/>
        </authorList>
    </citation>
    <scope>NUCLEOTIDE SEQUENCE [LARGE SCALE GENOMIC DNA]</scope>
    <source>
        <strain evidence="7 8">DSM 6562</strain>
    </source>
</reference>
<keyword evidence="3" id="KW-0547">Nucleotide-binding</keyword>
<protein>
    <recommendedName>
        <fullName evidence="2">Protein RecA</fullName>
    </recommendedName>
</protein>
<evidence type="ECO:0000256" key="5">
    <source>
        <dbReference type="ARBA" id="ARBA00023172"/>
    </source>
</evidence>
<accession>A0A5S4ZR29</accession>